<evidence type="ECO:0000259" key="5">
    <source>
        <dbReference type="PROSITE" id="PS51078"/>
    </source>
</evidence>
<feature type="domain" description="HTH iclR-type" evidence="4">
    <location>
        <begin position="12"/>
        <end position="71"/>
    </location>
</feature>
<dbReference type="Gene3D" id="1.10.10.10">
    <property type="entry name" value="Winged helix-like DNA-binding domain superfamily/Winged helix DNA-binding domain"/>
    <property type="match status" value="1"/>
</dbReference>
<dbReference type="SMART" id="SM00346">
    <property type="entry name" value="HTH_ICLR"/>
    <property type="match status" value="1"/>
</dbReference>
<dbReference type="EMBL" id="FPCK01000001">
    <property type="protein sequence ID" value="SFV27517.1"/>
    <property type="molecule type" value="Genomic_DNA"/>
</dbReference>
<dbReference type="InterPro" id="IPR036388">
    <property type="entry name" value="WH-like_DNA-bd_sf"/>
</dbReference>
<dbReference type="InterPro" id="IPR029016">
    <property type="entry name" value="GAF-like_dom_sf"/>
</dbReference>
<accession>A0A1I7MYN4</accession>
<dbReference type="AlphaFoldDB" id="A0A1I7MYN4"/>
<dbReference type="PROSITE" id="PS51078">
    <property type="entry name" value="ICLR_ED"/>
    <property type="match status" value="1"/>
</dbReference>
<dbReference type="PROSITE" id="PS51077">
    <property type="entry name" value="HTH_ICLR"/>
    <property type="match status" value="1"/>
</dbReference>
<dbReference type="InterPro" id="IPR036390">
    <property type="entry name" value="WH_DNA-bd_sf"/>
</dbReference>
<dbReference type="PANTHER" id="PTHR30136:SF35">
    <property type="entry name" value="HTH-TYPE TRANSCRIPTIONAL REGULATOR RV1719"/>
    <property type="match status" value="1"/>
</dbReference>
<dbReference type="InterPro" id="IPR005471">
    <property type="entry name" value="Tscrpt_reg_IclR_N"/>
</dbReference>
<reference evidence="6 7" key="1">
    <citation type="submission" date="2016-10" db="EMBL/GenBank/DDBJ databases">
        <authorList>
            <person name="de Groot N.N."/>
        </authorList>
    </citation>
    <scope>NUCLEOTIDE SEQUENCE [LARGE SCALE GENOMIC DNA]</scope>
    <source>
        <strain evidence="6 7">IPL20</strain>
    </source>
</reference>
<dbReference type="PANTHER" id="PTHR30136">
    <property type="entry name" value="HELIX-TURN-HELIX TRANSCRIPTIONAL REGULATOR, ICLR FAMILY"/>
    <property type="match status" value="1"/>
</dbReference>
<protein>
    <submittedName>
        <fullName evidence="6">DNA-binding transcriptional regulator, IclR family</fullName>
    </submittedName>
</protein>
<evidence type="ECO:0000259" key="4">
    <source>
        <dbReference type="PROSITE" id="PS51077"/>
    </source>
</evidence>
<evidence type="ECO:0000313" key="6">
    <source>
        <dbReference type="EMBL" id="SFV27517.1"/>
    </source>
</evidence>
<dbReference type="GO" id="GO:0045892">
    <property type="term" value="P:negative regulation of DNA-templated transcription"/>
    <property type="evidence" value="ECO:0007669"/>
    <property type="project" value="TreeGrafter"/>
</dbReference>
<evidence type="ECO:0000256" key="1">
    <source>
        <dbReference type="ARBA" id="ARBA00023015"/>
    </source>
</evidence>
<name>A0A1I7MYN4_9HYPH</name>
<dbReference type="STRING" id="429728.SAMN05216456_0297"/>
<keyword evidence="7" id="KW-1185">Reference proteome</keyword>
<dbReference type="InterPro" id="IPR050707">
    <property type="entry name" value="HTH_MetabolicPath_Reg"/>
</dbReference>
<dbReference type="GO" id="GO:0003700">
    <property type="term" value="F:DNA-binding transcription factor activity"/>
    <property type="evidence" value="ECO:0007669"/>
    <property type="project" value="TreeGrafter"/>
</dbReference>
<dbReference type="SUPFAM" id="SSF46785">
    <property type="entry name" value="Winged helix' DNA-binding domain"/>
    <property type="match status" value="1"/>
</dbReference>
<evidence type="ECO:0000256" key="2">
    <source>
        <dbReference type="ARBA" id="ARBA00023125"/>
    </source>
</evidence>
<dbReference type="GO" id="GO:0003677">
    <property type="term" value="F:DNA binding"/>
    <property type="evidence" value="ECO:0007669"/>
    <property type="project" value="UniProtKB-KW"/>
</dbReference>
<gene>
    <name evidence="6" type="ORF">SAMN05216456_0297</name>
</gene>
<keyword evidence="3" id="KW-0804">Transcription</keyword>
<dbReference type="InterPro" id="IPR014757">
    <property type="entry name" value="Tscrpt_reg_IclR_C"/>
</dbReference>
<dbReference type="Gene3D" id="3.30.450.40">
    <property type="match status" value="1"/>
</dbReference>
<dbReference type="Pfam" id="PF09339">
    <property type="entry name" value="HTH_IclR"/>
    <property type="match status" value="1"/>
</dbReference>
<proteinExistence type="predicted"/>
<evidence type="ECO:0000313" key="7">
    <source>
        <dbReference type="Proteomes" id="UP000199074"/>
    </source>
</evidence>
<keyword evidence="2 6" id="KW-0238">DNA-binding</keyword>
<evidence type="ECO:0000256" key="3">
    <source>
        <dbReference type="ARBA" id="ARBA00023163"/>
    </source>
</evidence>
<dbReference type="Proteomes" id="UP000199074">
    <property type="component" value="Unassembled WGS sequence"/>
</dbReference>
<keyword evidence="1" id="KW-0805">Transcription regulation</keyword>
<dbReference type="SUPFAM" id="SSF55781">
    <property type="entry name" value="GAF domain-like"/>
    <property type="match status" value="1"/>
</dbReference>
<organism evidence="6 7">
    <name type="scientific">Devosia crocina</name>
    <dbReference type="NCBI Taxonomy" id="429728"/>
    <lineage>
        <taxon>Bacteria</taxon>
        <taxon>Pseudomonadati</taxon>
        <taxon>Pseudomonadota</taxon>
        <taxon>Alphaproteobacteria</taxon>
        <taxon>Hyphomicrobiales</taxon>
        <taxon>Devosiaceae</taxon>
        <taxon>Devosia</taxon>
    </lineage>
</organism>
<feature type="domain" description="IclR-ED" evidence="5">
    <location>
        <begin position="72"/>
        <end position="242"/>
    </location>
</feature>
<sequence length="243" mass="26249">MLGNRVTVPEISQTADQMLIVLENIADAGPASAAEVARNCDLNRTVALRLLNTLAQRNYIRRTTEGYVLGTAAIRLGHSAEEDISVLAKPMMDRLADQVSETVVLHCMEKDEAVVVEQAIGAKHLVRVQHQPGSRHPLFIGASGWSILAFQDEKTISRVLKKSLDANEARSRIAKIRVDGFAISHDELQQGVHGIAAPLKEADGSCSASIAILVPSLRADGVTKLARPLLKLAGDISDALQRR</sequence>
<dbReference type="Pfam" id="PF01614">
    <property type="entry name" value="IclR_C"/>
    <property type="match status" value="1"/>
</dbReference>